<comment type="caution">
    <text evidence="2">The sequence shown here is derived from an EMBL/GenBank/DDBJ whole genome shotgun (WGS) entry which is preliminary data.</text>
</comment>
<sequence>MKAPLPLKRMRRGTQANNDCLAPSPNQTEDWCPPETKVSFGQYENTTNWYIDNGMWSGLLIRFYPEPSGGFSVDDLICFEARK</sequence>
<keyword evidence="3" id="KW-1185">Reference proteome</keyword>
<name>A0AAD9QXT1_ACRCE</name>
<feature type="region of interest" description="Disordered" evidence="1">
    <location>
        <begin position="1"/>
        <end position="28"/>
    </location>
</feature>
<accession>A0AAD9QXT1</accession>
<evidence type="ECO:0000313" key="2">
    <source>
        <dbReference type="EMBL" id="KAK2569473.1"/>
    </source>
</evidence>
<feature type="non-terminal residue" evidence="2">
    <location>
        <position position="83"/>
    </location>
</feature>
<reference evidence="2" key="1">
    <citation type="journal article" date="2023" name="G3 (Bethesda)">
        <title>Whole genome assembly and annotation of the endangered Caribbean coral Acropora cervicornis.</title>
        <authorList>
            <person name="Selwyn J.D."/>
            <person name="Vollmer S.V."/>
        </authorList>
    </citation>
    <scope>NUCLEOTIDE SEQUENCE</scope>
    <source>
        <strain evidence="2">K2</strain>
    </source>
</reference>
<proteinExistence type="predicted"/>
<protein>
    <submittedName>
        <fullName evidence="2">Uncharacterized protein</fullName>
    </submittedName>
</protein>
<dbReference type="Proteomes" id="UP001249851">
    <property type="component" value="Unassembled WGS sequence"/>
</dbReference>
<feature type="compositionally biased region" description="Polar residues" evidence="1">
    <location>
        <begin position="14"/>
        <end position="28"/>
    </location>
</feature>
<evidence type="ECO:0000256" key="1">
    <source>
        <dbReference type="SAM" id="MobiDB-lite"/>
    </source>
</evidence>
<dbReference type="AlphaFoldDB" id="A0AAD9QXT1"/>
<reference evidence="2" key="2">
    <citation type="journal article" date="2023" name="Science">
        <title>Genomic signatures of disease resistance in endangered staghorn corals.</title>
        <authorList>
            <person name="Vollmer S.V."/>
            <person name="Selwyn J.D."/>
            <person name="Despard B.A."/>
            <person name="Roesel C.L."/>
        </authorList>
    </citation>
    <scope>NUCLEOTIDE SEQUENCE</scope>
    <source>
        <strain evidence="2">K2</strain>
    </source>
</reference>
<evidence type="ECO:0000313" key="3">
    <source>
        <dbReference type="Proteomes" id="UP001249851"/>
    </source>
</evidence>
<gene>
    <name evidence="2" type="ORF">P5673_006410</name>
</gene>
<dbReference type="EMBL" id="JARQWQ010000010">
    <property type="protein sequence ID" value="KAK2569473.1"/>
    <property type="molecule type" value="Genomic_DNA"/>
</dbReference>
<organism evidence="2 3">
    <name type="scientific">Acropora cervicornis</name>
    <name type="common">Staghorn coral</name>
    <dbReference type="NCBI Taxonomy" id="6130"/>
    <lineage>
        <taxon>Eukaryota</taxon>
        <taxon>Metazoa</taxon>
        <taxon>Cnidaria</taxon>
        <taxon>Anthozoa</taxon>
        <taxon>Hexacorallia</taxon>
        <taxon>Scleractinia</taxon>
        <taxon>Astrocoeniina</taxon>
        <taxon>Acroporidae</taxon>
        <taxon>Acropora</taxon>
    </lineage>
</organism>